<dbReference type="EMBL" id="CAICTM010000115">
    <property type="protein sequence ID" value="CAB9501697.1"/>
    <property type="molecule type" value="Genomic_DNA"/>
</dbReference>
<comment type="caution">
    <text evidence="2">The sequence shown here is derived from an EMBL/GenBank/DDBJ whole genome shotgun (WGS) entry which is preliminary data.</text>
</comment>
<reference evidence="2" key="1">
    <citation type="submission" date="2020-06" db="EMBL/GenBank/DDBJ databases">
        <authorList>
            <consortium name="Plant Systems Biology data submission"/>
        </authorList>
    </citation>
    <scope>NUCLEOTIDE SEQUENCE</scope>
    <source>
        <strain evidence="2">D6</strain>
    </source>
</reference>
<sequence>MKRGYNNNNNNNRSSGNNKKRKRREKLEQYGVDLPDIPGVPAEVIPLFVHAIKVSTKFFQHESLMPYTSTNNSEEEEEQSSEEQEQDGITTSSGSRSALDQVLNRMDASTQENSETRQQHKERKLKMRDAVQSWLAAVKRNVRTAPPPTTTATSQEDATAQNQYQQQQQRRSVPLSCFEYLWTIGHEHPRLAVRRAVLYMKRLLLTKSSDCRRFFLEEQTHLWQWVQMIVTTNGTEAKPFDPTKRLLWQREGHALLLQLIQAQYDALYPKLIVSEQYLRQACMILPNEAQEQPSFVQGQDDQAVITNMHSLRKLRDIAMAHGPEEIQRVQKLIRRSHQATDILVPRFGMEEDDKGATTEEPEPEETHAQAVERTLQAMAAMGGGLRNTGALQIQFDGSASGVAGPTTTTTTTTTIDNAAASQKLTQYARFLADRHWPRITAWIEGLTKADRLQKNRSKNNKALLLMSPQQGHARNELRQQLIHANAQIKTVLESAARLGLFVVGKEREQEGGTK</sequence>
<feature type="compositionally biased region" description="Low complexity" evidence="1">
    <location>
        <begin position="1"/>
        <end position="17"/>
    </location>
</feature>
<feature type="region of interest" description="Disordered" evidence="1">
    <location>
        <begin position="140"/>
        <end position="167"/>
    </location>
</feature>
<name>A0A9N8DF95_9STRA</name>
<evidence type="ECO:0000313" key="3">
    <source>
        <dbReference type="Proteomes" id="UP001153069"/>
    </source>
</evidence>
<keyword evidence="3" id="KW-1185">Reference proteome</keyword>
<dbReference type="Proteomes" id="UP001153069">
    <property type="component" value="Unassembled WGS sequence"/>
</dbReference>
<accession>A0A9N8DF95</accession>
<evidence type="ECO:0000313" key="2">
    <source>
        <dbReference type="EMBL" id="CAB9501697.1"/>
    </source>
</evidence>
<feature type="compositionally biased region" description="Polar residues" evidence="1">
    <location>
        <begin position="87"/>
        <end position="98"/>
    </location>
</feature>
<evidence type="ECO:0000256" key="1">
    <source>
        <dbReference type="SAM" id="MobiDB-lite"/>
    </source>
</evidence>
<protein>
    <submittedName>
        <fullName evidence="2">Uncharacterized protein</fullName>
    </submittedName>
</protein>
<gene>
    <name evidence="2" type="ORF">SEMRO_116_G056900.1</name>
</gene>
<feature type="compositionally biased region" description="Acidic residues" evidence="1">
    <location>
        <begin position="73"/>
        <end position="86"/>
    </location>
</feature>
<feature type="region of interest" description="Disordered" evidence="1">
    <location>
        <begin position="67"/>
        <end position="125"/>
    </location>
</feature>
<organism evidence="2 3">
    <name type="scientific">Seminavis robusta</name>
    <dbReference type="NCBI Taxonomy" id="568900"/>
    <lineage>
        <taxon>Eukaryota</taxon>
        <taxon>Sar</taxon>
        <taxon>Stramenopiles</taxon>
        <taxon>Ochrophyta</taxon>
        <taxon>Bacillariophyta</taxon>
        <taxon>Bacillariophyceae</taxon>
        <taxon>Bacillariophycidae</taxon>
        <taxon>Naviculales</taxon>
        <taxon>Naviculaceae</taxon>
        <taxon>Seminavis</taxon>
    </lineage>
</organism>
<proteinExistence type="predicted"/>
<dbReference type="OrthoDB" id="48626at2759"/>
<feature type="region of interest" description="Disordered" evidence="1">
    <location>
        <begin position="1"/>
        <end position="23"/>
    </location>
</feature>
<dbReference type="AlphaFoldDB" id="A0A9N8DF95"/>